<dbReference type="STRING" id="71784.A0A1Y2BJQ5"/>
<gene>
    <name evidence="2" type="ORF">BCR39DRAFT_516018</name>
</gene>
<dbReference type="AlphaFoldDB" id="A0A1Y2BJQ5"/>
<dbReference type="InParanoid" id="A0A1Y2BJQ5"/>
<feature type="region of interest" description="Disordered" evidence="1">
    <location>
        <begin position="60"/>
        <end position="295"/>
    </location>
</feature>
<comment type="caution">
    <text evidence="2">The sequence shown here is derived from an EMBL/GenBank/DDBJ whole genome shotgun (WGS) entry which is preliminary data.</text>
</comment>
<dbReference type="EMBL" id="MCFC01000002">
    <property type="protein sequence ID" value="ORY35003.1"/>
    <property type="molecule type" value="Genomic_DNA"/>
</dbReference>
<dbReference type="OrthoDB" id="2595509at2759"/>
<evidence type="ECO:0000313" key="3">
    <source>
        <dbReference type="Proteomes" id="UP000193986"/>
    </source>
</evidence>
<keyword evidence="3" id="KW-1185">Reference proteome</keyword>
<proteinExistence type="predicted"/>
<feature type="compositionally biased region" description="Basic and acidic residues" evidence="1">
    <location>
        <begin position="115"/>
        <end position="166"/>
    </location>
</feature>
<feature type="compositionally biased region" description="Low complexity" evidence="1">
    <location>
        <begin position="177"/>
        <end position="187"/>
    </location>
</feature>
<dbReference type="Proteomes" id="UP000193986">
    <property type="component" value="Unassembled WGS sequence"/>
</dbReference>
<organism evidence="2 3">
    <name type="scientific">Naematelia encephala</name>
    <dbReference type="NCBI Taxonomy" id="71784"/>
    <lineage>
        <taxon>Eukaryota</taxon>
        <taxon>Fungi</taxon>
        <taxon>Dikarya</taxon>
        <taxon>Basidiomycota</taxon>
        <taxon>Agaricomycotina</taxon>
        <taxon>Tremellomycetes</taxon>
        <taxon>Tremellales</taxon>
        <taxon>Naemateliaceae</taxon>
        <taxon>Naematelia</taxon>
    </lineage>
</organism>
<evidence type="ECO:0000313" key="2">
    <source>
        <dbReference type="EMBL" id="ORY35003.1"/>
    </source>
</evidence>
<name>A0A1Y2BJQ5_9TREE</name>
<feature type="compositionally biased region" description="Acidic residues" evidence="1">
    <location>
        <begin position="188"/>
        <end position="197"/>
    </location>
</feature>
<evidence type="ECO:0000256" key="1">
    <source>
        <dbReference type="SAM" id="MobiDB-lite"/>
    </source>
</evidence>
<protein>
    <submittedName>
        <fullName evidence="2">Uncharacterized protein</fullName>
    </submittedName>
</protein>
<feature type="compositionally biased region" description="Acidic residues" evidence="1">
    <location>
        <begin position="62"/>
        <end position="90"/>
    </location>
</feature>
<reference evidence="2 3" key="1">
    <citation type="submission" date="2016-07" db="EMBL/GenBank/DDBJ databases">
        <title>Pervasive Adenine N6-methylation of Active Genes in Fungi.</title>
        <authorList>
            <consortium name="DOE Joint Genome Institute"/>
            <person name="Mondo S.J."/>
            <person name="Dannebaum R.O."/>
            <person name="Kuo R.C."/>
            <person name="Labutti K."/>
            <person name="Haridas S."/>
            <person name="Kuo A."/>
            <person name="Salamov A."/>
            <person name="Ahrendt S.R."/>
            <person name="Lipzen A."/>
            <person name="Sullivan W."/>
            <person name="Andreopoulos W.B."/>
            <person name="Clum A."/>
            <person name="Lindquist E."/>
            <person name="Daum C."/>
            <person name="Ramamoorthy G.K."/>
            <person name="Gryganskyi A."/>
            <person name="Culley D."/>
            <person name="Magnuson J.K."/>
            <person name="James T.Y."/>
            <person name="O'Malley M.A."/>
            <person name="Stajich J.E."/>
            <person name="Spatafora J.W."/>
            <person name="Visel A."/>
            <person name="Grigoriev I.V."/>
        </authorList>
    </citation>
    <scope>NUCLEOTIDE SEQUENCE [LARGE SCALE GENOMIC DNA]</scope>
    <source>
        <strain evidence="2 3">68-887.2</strain>
    </source>
</reference>
<accession>A0A1Y2BJQ5</accession>
<feature type="compositionally biased region" description="Acidic residues" evidence="1">
    <location>
        <begin position="100"/>
        <end position="114"/>
    </location>
</feature>
<sequence>MSHLRRIGGRFVPNTSSEAYQRQLTAPVHKWKKTWVTPTGLQPESSYKVCRWVRVNDKAVIEDDEFIAGPDDEEQGDEGDEDIEEGEEGANGDAEIKEGDEPEDEDKEGGLGEEGEVKKGGDEQGKGDKIGELGEDGEAKEGEKVDALEAKEQGDGDEKETDDTKMEITTPAPPPAIEETPNAQATETAEEEAEDPEPTAVADPIPSNAVEMTNTAGETEVGTGDLGLSGEGVELTEGVAASVPDQAAEESMQVDEAETVVPERDEGLVMGEMEAPEKAMEVDAPGQEQPPEVEE</sequence>